<dbReference type="GO" id="GO:0005886">
    <property type="term" value="C:plasma membrane"/>
    <property type="evidence" value="ECO:0007669"/>
    <property type="project" value="InterPro"/>
</dbReference>
<organism evidence="2 3">
    <name type="scientific">Andreprevotia lacus DSM 23236</name>
    <dbReference type="NCBI Taxonomy" id="1121001"/>
    <lineage>
        <taxon>Bacteria</taxon>
        <taxon>Pseudomonadati</taxon>
        <taxon>Pseudomonadota</taxon>
        <taxon>Betaproteobacteria</taxon>
        <taxon>Neisseriales</taxon>
        <taxon>Chitinibacteraceae</taxon>
        <taxon>Andreprevotia</taxon>
    </lineage>
</organism>
<dbReference type="EMBL" id="FWXD01000047">
    <property type="protein sequence ID" value="SMC29849.1"/>
    <property type="molecule type" value="Genomic_DNA"/>
</dbReference>
<feature type="domain" description="Anti-sigma K factor RskA C-terminal" evidence="1">
    <location>
        <begin position="100"/>
        <end position="218"/>
    </location>
</feature>
<dbReference type="PANTHER" id="PTHR37461">
    <property type="entry name" value="ANTI-SIGMA-K FACTOR RSKA"/>
    <property type="match status" value="1"/>
</dbReference>
<evidence type="ECO:0000313" key="2">
    <source>
        <dbReference type="EMBL" id="SMC29849.1"/>
    </source>
</evidence>
<dbReference type="STRING" id="1121001.SAMN02745857_04190"/>
<dbReference type="GO" id="GO:0016989">
    <property type="term" value="F:sigma factor antagonist activity"/>
    <property type="evidence" value="ECO:0007669"/>
    <property type="project" value="TreeGrafter"/>
</dbReference>
<dbReference type="OrthoDB" id="8617430at2"/>
<keyword evidence="3" id="KW-1185">Reference proteome</keyword>
<reference evidence="2 3" key="1">
    <citation type="submission" date="2017-04" db="EMBL/GenBank/DDBJ databases">
        <authorList>
            <person name="Afonso C.L."/>
            <person name="Miller P.J."/>
            <person name="Scott M.A."/>
            <person name="Spackman E."/>
            <person name="Goraichik I."/>
            <person name="Dimitrov K.M."/>
            <person name="Suarez D.L."/>
            <person name="Swayne D.E."/>
        </authorList>
    </citation>
    <scope>NUCLEOTIDE SEQUENCE [LARGE SCALE GENOMIC DNA]</scope>
    <source>
        <strain evidence="2 3">DSM 23236</strain>
    </source>
</reference>
<dbReference type="AlphaFoldDB" id="A0A1W1Y0Y0"/>
<dbReference type="Pfam" id="PF10099">
    <property type="entry name" value="RskA_C"/>
    <property type="match status" value="1"/>
</dbReference>
<proteinExistence type="predicted"/>
<dbReference type="InterPro" id="IPR051474">
    <property type="entry name" value="Anti-sigma-K/W_factor"/>
</dbReference>
<sequence>MNYRKPELQEKLAAAYVLGTLRGPARQRFERLMVADAAIRRSVAEWETRLAPLNEAVQPVHPPRKVWRNIKARLRALRPAPSPWSWQGLALWRTLAGGLATAAIVLAVISVQLANQPVQVQYVAVLQDPAAKVAMVVSAAGIDGKLRVQSMQGGVPSDRDLELWALPEGGKPQSLGVVGHRTRAELAATARRLANVPALAISLEPKGGSPTGQPTGPVLYSGKLLAM</sequence>
<evidence type="ECO:0000259" key="1">
    <source>
        <dbReference type="Pfam" id="PF10099"/>
    </source>
</evidence>
<dbReference type="RefSeq" id="WP_084093097.1">
    <property type="nucleotide sequence ID" value="NZ_FWXD01000047.1"/>
</dbReference>
<dbReference type="Proteomes" id="UP000192761">
    <property type="component" value="Unassembled WGS sequence"/>
</dbReference>
<gene>
    <name evidence="2" type="ORF">SAMN02745857_04190</name>
</gene>
<dbReference type="InterPro" id="IPR018764">
    <property type="entry name" value="RskA_C"/>
</dbReference>
<accession>A0A1W1Y0Y0</accession>
<evidence type="ECO:0000313" key="3">
    <source>
        <dbReference type="Proteomes" id="UP000192761"/>
    </source>
</evidence>
<dbReference type="PANTHER" id="PTHR37461:SF1">
    <property type="entry name" value="ANTI-SIGMA-K FACTOR RSKA"/>
    <property type="match status" value="1"/>
</dbReference>
<protein>
    <submittedName>
        <fullName evidence="2">Anti-sigma-K factor RskA</fullName>
    </submittedName>
</protein>
<name>A0A1W1Y0Y0_9NEIS</name>
<dbReference type="GO" id="GO:0006417">
    <property type="term" value="P:regulation of translation"/>
    <property type="evidence" value="ECO:0007669"/>
    <property type="project" value="TreeGrafter"/>
</dbReference>